<feature type="compositionally biased region" description="Pro residues" evidence="1">
    <location>
        <begin position="26"/>
        <end position="38"/>
    </location>
</feature>
<protein>
    <submittedName>
        <fullName evidence="3">Uncharacterized protein</fullName>
    </submittedName>
</protein>
<dbReference type="KEGG" id="lse:F1C12_21680"/>
<evidence type="ECO:0000256" key="1">
    <source>
        <dbReference type="SAM" id="MobiDB-lite"/>
    </source>
</evidence>
<sequence>MVAPALTTWAAPAAMPTGPAAAAAPPAAPPAAAPPADPAAPAFAPVDAATGAGDPVDVGPPALLMGFTGSLEPPPSEPDLRGIHWRACPAVCAAWLAPCRRAPSPAACA</sequence>
<accession>A0A7G6YHD3</accession>
<feature type="compositionally biased region" description="Low complexity" evidence="1">
    <location>
        <begin position="39"/>
        <end position="52"/>
    </location>
</feature>
<evidence type="ECO:0000313" key="3">
    <source>
        <dbReference type="EMBL" id="QNE37898.1"/>
    </source>
</evidence>
<organism evidence="3 4">
    <name type="scientific">Leifsonia shinshuensis</name>
    <dbReference type="NCBI Taxonomy" id="150026"/>
    <lineage>
        <taxon>Bacteria</taxon>
        <taxon>Bacillati</taxon>
        <taxon>Actinomycetota</taxon>
        <taxon>Actinomycetes</taxon>
        <taxon>Micrococcales</taxon>
        <taxon>Microbacteriaceae</taxon>
        <taxon>Leifsonia</taxon>
    </lineage>
</organism>
<name>A0A7G6YHD3_9MICO</name>
<keyword evidence="3" id="KW-0614">Plasmid</keyword>
<dbReference type="Proteomes" id="UP000515511">
    <property type="component" value="Plasmid unnamed1"/>
</dbReference>
<proteinExistence type="predicted"/>
<keyword evidence="2" id="KW-0732">Signal</keyword>
<feature type="signal peptide" evidence="2">
    <location>
        <begin position="1"/>
        <end position="22"/>
    </location>
</feature>
<gene>
    <name evidence="3" type="ORF">F1C12_21680</name>
</gene>
<evidence type="ECO:0000313" key="4">
    <source>
        <dbReference type="Proteomes" id="UP000515511"/>
    </source>
</evidence>
<dbReference type="AlphaFoldDB" id="A0A7G6YHD3"/>
<feature type="region of interest" description="Disordered" evidence="1">
    <location>
        <begin position="16"/>
        <end position="57"/>
    </location>
</feature>
<feature type="chain" id="PRO_5028822391" evidence="2">
    <location>
        <begin position="23"/>
        <end position="109"/>
    </location>
</feature>
<feature type="compositionally biased region" description="Low complexity" evidence="1">
    <location>
        <begin position="16"/>
        <end position="25"/>
    </location>
</feature>
<reference evidence="4" key="1">
    <citation type="submission" date="2019-09" db="EMBL/GenBank/DDBJ databases">
        <title>Antimicrobial potential of Antarctic Bacteria.</title>
        <authorList>
            <person name="Benaud N."/>
            <person name="Edwards R.J."/>
            <person name="Ferrari B.C."/>
        </authorList>
    </citation>
    <scope>NUCLEOTIDE SEQUENCE [LARGE SCALE GENOMIC DNA]</scope>
    <source>
        <strain evidence="4">INR9</strain>
        <plasmid evidence="4">unnamed1</plasmid>
    </source>
</reference>
<evidence type="ECO:0000256" key="2">
    <source>
        <dbReference type="SAM" id="SignalP"/>
    </source>
</evidence>
<geneLocation type="plasmid" evidence="3 4">
    <name>unnamed1</name>
</geneLocation>
<dbReference type="EMBL" id="CP043642">
    <property type="protein sequence ID" value="QNE37898.1"/>
    <property type="molecule type" value="Genomic_DNA"/>
</dbReference>